<dbReference type="RefSeq" id="WP_354298380.1">
    <property type="nucleotide sequence ID" value="NZ_JBEPLU010000003.1"/>
</dbReference>
<comment type="caution">
    <text evidence="2">The sequence shown here is derived from an EMBL/GenBank/DDBJ whole genome shotgun (WGS) entry which is preliminary data.</text>
</comment>
<reference evidence="2 3" key="1">
    <citation type="submission" date="2024-06" db="EMBL/GenBank/DDBJ databases">
        <title>Genomic Encyclopedia of Type Strains, Phase IV (KMG-IV): sequencing the most valuable type-strain genomes for metagenomic binning, comparative biology and taxonomic classification.</title>
        <authorList>
            <person name="Goeker M."/>
        </authorList>
    </citation>
    <scope>NUCLEOTIDE SEQUENCE [LARGE SCALE GENOMIC DNA]</scope>
    <source>
        <strain evidence="2 3">DSM 17809</strain>
    </source>
</reference>
<protein>
    <submittedName>
        <fullName evidence="2">Uncharacterized protein YkwD</fullName>
    </submittedName>
</protein>
<dbReference type="PANTHER" id="PTHR31157">
    <property type="entry name" value="SCP DOMAIN-CONTAINING PROTEIN"/>
    <property type="match status" value="1"/>
</dbReference>
<dbReference type="PROSITE" id="PS51318">
    <property type="entry name" value="TAT"/>
    <property type="match status" value="1"/>
</dbReference>
<dbReference type="Gene3D" id="3.40.33.10">
    <property type="entry name" value="CAP"/>
    <property type="match status" value="1"/>
</dbReference>
<dbReference type="PANTHER" id="PTHR31157:SF1">
    <property type="entry name" value="SCP DOMAIN-CONTAINING PROTEIN"/>
    <property type="match status" value="1"/>
</dbReference>
<evidence type="ECO:0000313" key="3">
    <source>
        <dbReference type="Proteomes" id="UP001549110"/>
    </source>
</evidence>
<sequence>MGAEELSRRAFLAVGVSSLAAFPAAASAVPEAQWLGYETRLRDRLADGGGGAFAQDVAQEILILTNGARARAGARACAWSPELARVASAHAADLAERAYIGHLTPEGFGPSHRVAILARRMIGSASENIAFRETDRGSGAQDVLDIWRASPSHWSTLVDPSHACAGYGVVVRGDRLFAVGLYATPGGELAAPLPFRLSHEAELAAAVMRASPHFDGFSVVDPAGGAGWRLPVAPGQVLVPGVYQLRPRLRLDARRYEVLSGPIFVKV</sequence>
<dbReference type="InterPro" id="IPR014044">
    <property type="entry name" value="CAP_dom"/>
</dbReference>
<proteinExistence type="predicted"/>
<dbReference type="Proteomes" id="UP001549110">
    <property type="component" value="Unassembled WGS sequence"/>
</dbReference>
<keyword evidence="3" id="KW-1185">Reference proteome</keyword>
<dbReference type="InterPro" id="IPR035940">
    <property type="entry name" value="CAP_sf"/>
</dbReference>
<dbReference type="CDD" id="cd05379">
    <property type="entry name" value="CAP_bacterial"/>
    <property type="match status" value="1"/>
</dbReference>
<feature type="domain" description="SCP" evidence="1">
    <location>
        <begin position="64"/>
        <end position="180"/>
    </location>
</feature>
<dbReference type="SUPFAM" id="SSF55797">
    <property type="entry name" value="PR-1-like"/>
    <property type="match status" value="1"/>
</dbReference>
<dbReference type="Pfam" id="PF00188">
    <property type="entry name" value="CAP"/>
    <property type="match status" value="1"/>
</dbReference>
<evidence type="ECO:0000259" key="1">
    <source>
        <dbReference type="Pfam" id="PF00188"/>
    </source>
</evidence>
<dbReference type="EMBL" id="JBEPLU010000003">
    <property type="protein sequence ID" value="MET3528508.1"/>
    <property type="molecule type" value="Genomic_DNA"/>
</dbReference>
<gene>
    <name evidence="2" type="ORF">ABID41_003647</name>
</gene>
<organism evidence="2 3">
    <name type="scientific">Phenylobacterium koreense</name>
    <dbReference type="NCBI Taxonomy" id="266125"/>
    <lineage>
        <taxon>Bacteria</taxon>
        <taxon>Pseudomonadati</taxon>
        <taxon>Pseudomonadota</taxon>
        <taxon>Alphaproteobacteria</taxon>
        <taxon>Caulobacterales</taxon>
        <taxon>Caulobacteraceae</taxon>
        <taxon>Phenylobacterium</taxon>
    </lineage>
</organism>
<accession>A0ABV2END6</accession>
<dbReference type="InterPro" id="IPR006311">
    <property type="entry name" value="TAT_signal"/>
</dbReference>
<evidence type="ECO:0000313" key="2">
    <source>
        <dbReference type="EMBL" id="MET3528508.1"/>
    </source>
</evidence>
<name>A0ABV2END6_9CAUL</name>